<evidence type="ECO:0000256" key="1">
    <source>
        <dbReference type="ARBA" id="ARBA00022679"/>
    </source>
</evidence>
<dbReference type="PRINTS" id="PR00094">
    <property type="entry name" value="ADENYLTKNASE"/>
</dbReference>
<proteinExistence type="inferred from homology"/>
<comment type="similarity">
    <text evidence="4">Belongs to the adenylate kinase family.</text>
</comment>
<dbReference type="GO" id="GO:0019205">
    <property type="term" value="F:nucleobase-containing compound kinase activity"/>
    <property type="evidence" value="ECO:0007669"/>
    <property type="project" value="InterPro"/>
</dbReference>
<keyword evidence="6" id="KW-1185">Reference proteome</keyword>
<dbReference type="SUPFAM" id="SSF52540">
    <property type="entry name" value="P-loop containing nucleoside triphosphate hydrolases"/>
    <property type="match status" value="1"/>
</dbReference>
<dbReference type="Pfam" id="PF00406">
    <property type="entry name" value="ADK"/>
    <property type="match status" value="1"/>
</dbReference>
<keyword evidence="2" id="KW-0547">Nucleotide-binding</keyword>
<evidence type="ECO:0000313" key="5">
    <source>
        <dbReference type="EMBL" id="KAK5630367.1"/>
    </source>
</evidence>
<dbReference type="Gene3D" id="3.40.50.300">
    <property type="entry name" value="P-loop containing nucleotide triphosphate hydrolases"/>
    <property type="match status" value="1"/>
</dbReference>
<reference evidence="5 6" key="1">
    <citation type="submission" date="2023-10" db="EMBL/GenBank/DDBJ databases">
        <title>Draft genome sequence of Xylaria bambusicola isolate GMP-LS, the root and basal stem rot pathogen of sugarcane in Indonesia.</title>
        <authorList>
            <person name="Selvaraj P."/>
            <person name="Muralishankar V."/>
            <person name="Muruganantham S."/>
            <person name="Sp S."/>
            <person name="Haryani S."/>
            <person name="Lau K.J.X."/>
            <person name="Naqvi N.I."/>
        </authorList>
    </citation>
    <scope>NUCLEOTIDE SEQUENCE [LARGE SCALE GENOMIC DNA]</scope>
    <source>
        <strain evidence="5">GMP-LS</strain>
    </source>
</reference>
<evidence type="ECO:0000256" key="4">
    <source>
        <dbReference type="RuleBase" id="RU003330"/>
    </source>
</evidence>
<comment type="caution">
    <text evidence="5">The sequence shown here is derived from an EMBL/GenBank/DDBJ whole genome shotgun (WGS) entry which is preliminary data.</text>
</comment>
<dbReference type="InterPro" id="IPR027417">
    <property type="entry name" value="P-loop_NTPase"/>
</dbReference>
<dbReference type="Proteomes" id="UP001305414">
    <property type="component" value="Unassembled WGS sequence"/>
</dbReference>
<accession>A0AAN7Z6J3</accession>
<dbReference type="InterPro" id="IPR000850">
    <property type="entry name" value="Adenylat/UMP-CMP_kin"/>
</dbReference>
<gene>
    <name evidence="5" type="ORF">RRF57_006082</name>
</gene>
<organism evidence="5 6">
    <name type="scientific">Xylaria bambusicola</name>
    <dbReference type="NCBI Taxonomy" id="326684"/>
    <lineage>
        <taxon>Eukaryota</taxon>
        <taxon>Fungi</taxon>
        <taxon>Dikarya</taxon>
        <taxon>Ascomycota</taxon>
        <taxon>Pezizomycotina</taxon>
        <taxon>Sordariomycetes</taxon>
        <taxon>Xylariomycetidae</taxon>
        <taxon>Xylariales</taxon>
        <taxon>Xylariaceae</taxon>
        <taxon>Xylaria</taxon>
    </lineage>
</organism>
<name>A0AAN7Z6J3_9PEZI</name>
<keyword evidence="3 4" id="KW-0418">Kinase</keyword>
<evidence type="ECO:0000313" key="6">
    <source>
        <dbReference type="Proteomes" id="UP001305414"/>
    </source>
</evidence>
<dbReference type="GO" id="GO:0005524">
    <property type="term" value="F:ATP binding"/>
    <property type="evidence" value="ECO:0007669"/>
    <property type="project" value="InterPro"/>
</dbReference>
<evidence type="ECO:0000256" key="2">
    <source>
        <dbReference type="ARBA" id="ARBA00022741"/>
    </source>
</evidence>
<keyword evidence="1 4" id="KW-0808">Transferase</keyword>
<protein>
    <submittedName>
        <fullName evidence="5">Uncharacterized protein</fullName>
    </submittedName>
</protein>
<dbReference type="PANTHER" id="PTHR23359">
    <property type="entry name" value="NUCLEOTIDE KINASE"/>
    <property type="match status" value="1"/>
</dbReference>
<dbReference type="AlphaFoldDB" id="A0AAN7Z6J3"/>
<sequence>MRTGQPGNEAGSEEFAVIGAKARVHNASYWLKPSSPATLALAMLCAEKWIVKAANMLPSNRTCVPEPSCPKRLRHTASRQGTDLFILDGSDGDETIGFPRSLEQAQLFEETVALIEFIIVLECTDALLIDRLLPRERFDDNLENIRKRLRTFYETTSKVVLFFRGRGQVKTVNTHDDVKTIHHQLVDILESRKREYQENRQHYNKRASGDRGVKLLADGTELNR</sequence>
<evidence type="ECO:0000256" key="3">
    <source>
        <dbReference type="ARBA" id="ARBA00022777"/>
    </source>
</evidence>
<dbReference type="GO" id="GO:0006139">
    <property type="term" value="P:nucleobase-containing compound metabolic process"/>
    <property type="evidence" value="ECO:0007669"/>
    <property type="project" value="InterPro"/>
</dbReference>
<dbReference type="EMBL" id="JAWHQM010000015">
    <property type="protein sequence ID" value="KAK5630367.1"/>
    <property type="molecule type" value="Genomic_DNA"/>
</dbReference>